<accession>A0A3G5AJS1</accession>
<evidence type="ECO:0000256" key="1">
    <source>
        <dbReference type="SAM" id="MobiDB-lite"/>
    </source>
</evidence>
<protein>
    <submittedName>
        <fullName evidence="3">Uncharacterized protein</fullName>
    </submittedName>
</protein>
<gene>
    <name evidence="3" type="ORF">Solumvirus3_19</name>
</gene>
<keyword evidence="2" id="KW-1133">Transmembrane helix</keyword>
<sequence>MSDAKSLGTVLSGFNTVAIIGVIIYYNNKLSAIQQKIDDLSEKLASYIKNFEAFGTMTVQRIATLEESRNKVEATVADHDKFLHTHIEEAKTQISHMGSSLDATKDDIQTIVKILKKHSIFVPLSEHENPDRNTQKEKSRKRDNHGDVKHGENKYNSVTTSSGVKADKSNKSKKHSSSMNNTSHKPVKKSPVQSESDSDDDHASDVIQKHRF</sequence>
<evidence type="ECO:0000313" key="3">
    <source>
        <dbReference type="EMBL" id="AYV86283.1"/>
    </source>
</evidence>
<feature type="compositionally biased region" description="Basic and acidic residues" evidence="1">
    <location>
        <begin position="201"/>
        <end position="212"/>
    </location>
</feature>
<feature type="transmembrane region" description="Helical" evidence="2">
    <location>
        <begin position="6"/>
        <end position="26"/>
    </location>
</feature>
<feature type="compositionally biased region" description="Basic and acidic residues" evidence="1">
    <location>
        <begin position="144"/>
        <end position="153"/>
    </location>
</feature>
<organism evidence="3">
    <name type="scientific">Solumvirus sp</name>
    <dbReference type="NCBI Taxonomy" id="2487773"/>
    <lineage>
        <taxon>Viruses</taxon>
        <taxon>Pithoviruses</taxon>
    </lineage>
</organism>
<reference evidence="3" key="1">
    <citation type="submission" date="2018-10" db="EMBL/GenBank/DDBJ databases">
        <title>Hidden diversity of soil giant viruses.</title>
        <authorList>
            <person name="Schulz F."/>
            <person name="Alteio L."/>
            <person name="Goudeau D."/>
            <person name="Ryan E.M."/>
            <person name="Malmstrom R.R."/>
            <person name="Blanchard J."/>
            <person name="Woyke T."/>
        </authorList>
    </citation>
    <scope>NUCLEOTIDE SEQUENCE</scope>
    <source>
        <strain evidence="3">SMV1</strain>
    </source>
</reference>
<keyword evidence="2" id="KW-0812">Transmembrane</keyword>
<feature type="compositionally biased region" description="Polar residues" evidence="1">
    <location>
        <begin position="154"/>
        <end position="163"/>
    </location>
</feature>
<proteinExistence type="predicted"/>
<dbReference type="EMBL" id="MK072500">
    <property type="protein sequence ID" value="AYV86283.1"/>
    <property type="molecule type" value="Genomic_DNA"/>
</dbReference>
<evidence type="ECO:0000256" key="2">
    <source>
        <dbReference type="SAM" id="Phobius"/>
    </source>
</evidence>
<feature type="compositionally biased region" description="Basic and acidic residues" evidence="1">
    <location>
        <begin position="125"/>
        <end position="137"/>
    </location>
</feature>
<name>A0A3G5AJS1_9VIRU</name>
<feature type="region of interest" description="Disordered" evidence="1">
    <location>
        <begin position="123"/>
        <end position="212"/>
    </location>
</feature>
<keyword evidence="2" id="KW-0472">Membrane</keyword>